<dbReference type="Proteomes" id="UP000286134">
    <property type="component" value="Unassembled WGS sequence"/>
</dbReference>
<keyword evidence="5 6" id="KW-0472">Membrane</keyword>
<dbReference type="Gene3D" id="1.20.144.10">
    <property type="entry name" value="Phosphatidic acid phosphatase type 2/haloperoxidase"/>
    <property type="match status" value="1"/>
</dbReference>
<dbReference type="InterPro" id="IPR043216">
    <property type="entry name" value="PAP-like"/>
</dbReference>
<feature type="transmembrane region" description="Helical" evidence="6">
    <location>
        <begin position="100"/>
        <end position="121"/>
    </location>
</feature>
<evidence type="ECO:0000256" key="5">
    <source>
        <dbReference type="ARBA" id="ARBA00023136"/>
    </source>
</evidence>
<protein>
    <submittedName>
        <fullName evidence="8">PA-phosphatase related-family protein</fullName>
    </submittedName>
</protein>
<evidence type="ECO:0000256" key="3">
    <source>
        <dbReference type="ARBA" id="ARBA00022692"/>
    </source>
</evidence>
<dbReference type="SMART" id="SM00014">
    <property type="entry name" value="acidPPc"/>
    <property type="match status" value="1"/>
</dbReference>
<dbReference type="GO" id="GO:0046839">
    <property type="term" value="P:phospholipid dephosphorylation"/>
    <property type="evidence" value="ECO:0007669"/>
    <property type="project" value="TreeGrafter"/>
</dbReference>
<feature type="transmembrane region" description="Helical" evidence="6">
    <location>
        <begin position="28"/>
        <end position="49"/>
    </location>
</feature>
<accession>A0A420HBM9</accession>
<dbReference type="SUPFAM" id="SSF48317">
    <property type="entry name" value="Acid phosphatase/Vanadium-dependent haloperoxidase"/>
    <property type="match status" value="1"/>
</dbReference>
<comment type="caution">
    <text evidence="8">The sequence shown here is derived from an EMBL/GenBank/DDBJ whole genome shotgun (WGS) entry which is preliminary data.</text>
</comment>
<evidence type="ECO:0000256" key="2">
    <source>
        <dbReference type="ARBA" id="ARBA00008816"/>
    </source>
</evidence>
<name>A0A420HBM9_9PEZI</name>
<proteinExistence type="inferred from homology"/>
<dbReference type="PANTHER" id="PTHR10165:SF84">
    <property type="entry name" value="PHOSPHATIDIC ACID PHOSPHATASE BETA"/>
    <property type="match status" value="1"/>
</dbReference>
<dbReference type="STRING" id="212602.A0A420HBM9"/>
<feature type="transmembrane region" description="Helical" evidence="6">
    <location>
        <begin position="165"/>
        <end position="187"/>
    </location>
</feature>
<dbReference type="GO" id="GO:0006644">
    <property type="term" value="P:phospholipid metabolic process"/>
    <property type="evidence" value="ECO:0007669"/>
    <property type="project" value="InterPro"/>
</dbReference>
<dbReference type="EMBL" id="MCFK01009448">
    <property type="protein sequence ID" value="RKF54856.1"/>
    <property type="molecule type" value="Genomic_DNA"/>
</dbReference>
<dbReference type="PANTHER" id="PTHR10165">
    <property type="entry name" value="LIPID PHOSPHATE PHOSPHATASE"/>
    <property type="match status" value="1"/>
</dbReference>
<evidence type="ECO:0000259" key="7">
    <source>
        <dbReference type="SMART" id="SM00014"/>
    </source>
</evidence>
<dbReference type="InterPro" id="IPR000326">
    <property type="entry name" value="PAP2/HPO"/>
</dbReference>
<organism evidence="8 9">
    <name type="scientific">Erysiphe neolycopersici</name>
    <dbReference type="NCBI Taxonomy" id="212602"/>
    <lineage>
        <taxon>Eukaryota</taxon>
        <taxon>Fungi</taxon>
        <taxon>Dikarya</taxon>
        <taxon>Ascomycota</taxon>
        <taxon>Pezizomycotina</taxon>
        <taxon>Leotiomycetes</taxon>
        <taxon>Erysiphales</taxon>
        <taxon>Erysiphaceae</taxon>
        <taxon>Erysiphe</taxon>
    </lineage>
</organism>
<keyword evidence="3 6" id="KW-0812">Transmembrane</keyword>
<feature type="transmembrane region" description="Helical" evidence="6">
    <location>
        <begin position="133"/>
        <end position="153"/>
    </location>
</feature>
<evidence type="ECO:0000256" key="4">
    <source>
        <dbReference type="ARBA" id="ARBA00022989"/>
    </source>
</evidence>
<dbReference type="GO" id="GO:0008195">
    <property type="term" value="F:phosphatidate phosphatase activity"/>
    <property type="evidence" value="ECO:0007669"/>
    <property type="project" value="TreeGrafter"/>
</dbReference>
<keyword evidence="9" id="KW-1185">Reference proteome</keyword>
<dbReference type="GO" id="GO:0016020">
    <property type="term" value="C:membrane"/>
    <property type="evidence" value="ECO:0007669"/>
    <property type="project" value="UniProtKB-SubCell"/>
</dbReference>
<dbReference type="AlphaFoldDB" id="A0A420HBM9"/>
<evidence type="ECO:0000313" key="9">
    <source>
        <dbReference type="Proteomes" id="UP000286134"/>
    </source>
</evidence>
<reference evidence="8 9" key="1">
    <citation type="journal article" date="2018" name="BMC Genomics">
        <title>Comparative genome analyses reveal sequence features reflecting distinct modes of host-adaptation between dicot and monocot powdery mildew.</title>
        <authorList>
            <person name="Wu Y."/>
            <person name="Ma X."/>
            <person name="Pan Z."/>
            <person name="Kale S.D."/>
            <person name="Song Y."/>
            <person name="King H."/>
            <person name="Zhang Q."/>
            <person name="Presley C."/>
            <person name="Deng X."/>
            <person name="Wei C.I."/>
            <person name="Xiao S."/>
        </authorList>
    </citation>
    <scope>NUCLEOTIDE SEQUENCE [LARGE SCALE GENOMIC DNA]</scope>
    <source>
        <strain evidence="8">UMSG2</strain>
    </source>
</reference>
<gene>
    <name evidence="8" type="ORF">OnM2_094028</name>
</gene>
<comment type="subcellular location">
    <subcellularLocation>
        <location evidence="1">Membrane</location>
        <topology evidence="1">Multi-pass membrane protein</topology>
    </subcellularLocation>
</comment>
<evidence type="ECO:0000313" key="8">
    <source>
        <dbReference type="EMBL" id="RKF54856.1"/>
    </source>
</evidence>
<keyword evidence="4 6" id="KW-1133">Transmembrane helix</keyword>
<feature type="domain" description="Phosphatidic acid phosphatase type 2/haloperoxidase" evidence="7">
    <location>
        <begin position="31"/>
        <end position="179"/>
    </location>
</feature>
<evidence type="ECO:0000256" key="1">
    <source>
        <dbReference type="ARBA" id="ARBA00004141"/>
    </source>
</evidence>
<dbReference type="InterPro" id="IPR036938">
    <property type="entry name" value="PAP2/HPO_sf"/>
</dbReference>
<comment type="similarity">
    <text evidence="2">Belongs to the PA-phosphatase related phosphoesterase family.</text>
</comment>
<dbReference type="CDD" id="cd03390">
    <property type="entry name" value="PAP2_containing_1_like"/>
    <property type="match status" value="1"/>
</dbReference>
<dbReference type="Pfam" id="PF01569">
    <property type="entry name" value="PAP2"/>
    <property type="match status" value="1"/>
</dbReference>
<evidence type="ECO:0000256" key="6">
    <source>
        <dbReference type="SAM" id="Phobius"/>
    </source>
</evidence>
<sequence length="240" mass="27109">MMASIIPLLMILLTQIRIRSFWDANNAIWGLIYSLVIAGVCQVLLKWLIGGLRPNFLSVCDPIVPIKFSMKAKVEPMPIMYDRNVCTGNKRQINHSLESFPSGHSTIAFSGFVYLAIYLNAKLKIWSNYHPAMWKMALFWAPILSATLISASLTIDGSHNWYDCLAGGIIGTVMAFSAYRMVFASIWDYEYNHIPLDREISLRGKTLELTATQKAGWGGGRHSSENFQRIAMLVKMLREI</sequence>
<dbReference type="OrthoDB" id="10030083at2759"/>